<dbReference type="PANTHER" id="PTHR47129">
    <property type="entry name" value="QUINONE OXIDOREDUCTASE 2"/>
    <property type="match status" value="1"/>
</dbReference>
<dbReference type="Pfam" id="PF13460">
    <property type="entry name" value="NAD_binding_10"/>
    <property type="match status" value="1"/>
</dbReference>
<protein>
    <submittedName>
        <fullName evidence="2">Nucleoside-diphosphate-sugar epimerase</fullName>
    </submittedName>
</protein>
<dbReference type="PANTHER" id="PTHR47129:SF1">
    <property type="entry name" value="NMRA-LIKE DOMAIN-CONTAINING PROTEIN"/>
    <property type="match status" value="1"/>
</dbReference>
<dbReference type="EMBL" id="JXLG01000005">
    <property type="protein sequence ID" value="KJY61368.1"/>
    <property type="molecule type" value="Genomic_DNA"/>
</dbReference>
<evidence type="ECO:0000259" key="1">
    <source>
        <dbReference type="Pfam" id="PF13460"/>
    </source>
</evidence>
<dbReference type="STRING" id="303541.JF72_06480"/>
<keyword evidence="3" id="KW-1185">Reference proteome</keyword>
<sequence>MKYAVTAATGNFGLLAVNYLSKLVDPKDIIVIARNEQKAQQLFPDFEIRKGNYDSVEEMTDALKGIDRVLFISSQPGGPVERSVQHQNVVSALQKNHVSFVAYTSFANAQSSKTALAADHKLTENLIEEADMPHSFLRNNWYLENEAGFFESGKTSQKAIYWAGNKAGWALEREYAEAAAKVLTSENPQAIYEFSGKSVTYEVLGEALNKVLAQPCDVAQVSKQEYTFDLENQGLDSQTAALYASFQDPIDNGSLNENSSDLQNVLGRELTTLSDGIKEILSK</sequence>
<dbReference type="SUPFAM" id="SSF51735">
    <property type="entry name" value="NAD(P)-binding Rossmann-fold domains"/>
    <property type="match status" value="1"/>
</dbReference>
<dbReference type="AlphaFoldDB" id="A0A0F4LSQ2"/>
<evidence type="ECO:0000313" key="3">
    <source>
        <dbReference type="Proteomes" id="UP000033682"/>
    </source>
</evidence>
<dbReference type="Proteomes" id="UP000033682">
    <property type="component" value="Unassembled WGS sequence"/>
</dbReference>
<dbReference type="Gene3D" id="3.90.25.10">
    <property type="entry name" value="UDP-galactose 4-epimerase, domain 1"/>
    <property type="match status" value="1"/>
</dbReference>
<dbReference type="PATRIC" id="fig|303541.3.peg.804"/>
<feature type="domain" description="NAD(P)-binding" evidence="1">
    <location>
        <begin position="8"/>
        <end position="150"/>
    </location>
</feature>
<gene>
    <name evidence="2" type="ORF">JF72_06480</name>
</gene>
<dbReference type="Gene3D" id="3.40.50.720">
    <property type="entry name" value="NAD(P)-binding Rossmann-like Domain"/>
    <property type="match status" value="1"/>
</dbReference>
<name>A0A0F4LSQ2_9LACO</name>
<dbReference type="HOGENOM" id="CLU_007383_10_4_9"/>
<accession>A0A0F4LSQ2</accession>
<dbReference type="RefSeq" id="WP_046306823.1">
    <property type="nucleotide sequence ID" value="NZ_KQ034000.1"/>
</dbReference>
<dbReference type="InterPro" id="IPR052718">
    <property type="entry name" value="NmrA-type_oxidoreductase"/>
</dbReference>
<comment type="caution">
    <text evidence="2">The sequence shown here is derived from an EMBL/GenBank/DDBJ whole genome shotgun (WGS) entry which is preliminary data.</text>
</comment>
<evidence type="ECO:0000313" key="2">
    <source>
        <dbReference type="EMBL" id="KJY61368.1"/>
    </source>
</evidence>
<organism evidence="2 3">
    <name type="scientific">Lactobacillus apis</name>
    <dbReference type="NCBI Taxonomy" id="303541"/>
    <lineage>
        <taxon>Bacteria</taxon>
        <taxon>Bacillati</taxon>
        <taxon>Bacillota</taxon>
        <taxon>Bacilli</taxon>
        <taxon>Lactobacillales</taxon>
        <taxon>Lactobacillaceae</taxon>
        <taxon>Lactobacillus</taxon>
    </lineage>
</organism>
<reference evidence="2 3" key="1">
    <citation type="submission" date="2015-01" db="EMBL/GenBank/DDBJ databases">
        <title>Comparative genomics of the lactic acid bacteria isolated from the honey bee gut.</title>
        <authorList>
            <person name="Ellegaard K.M."/>
            <person name="Tamarit D."/>
            <person name="Javelind E."/>
            <person name="Olofsson T."/>
            <person name="Andersson S.G."/>
            <person name="Vasquez A."/>
        </authorList>
    </citation>
    <scope>NUCLEOTIDE SEQUENCE [LARGE SCALE GENOMIC DNA]</scope>
    <source>
        <strain evidence="2 3">Hma11</strain>
    </source>
</reference>
<dbReference type="InterPro" id="IPR016040">
    <property type="entry name" value="NAD(P)-bd_dom"/>
</dbReference>
<proteinExistence type="predicted"/>
<dbReference type="InterPro" id="IPR036291">
    <property type="entry name" value="NAD(P)-bd_dom_sf"/>
</dbReference>